<evidence type="ECO:0000313" key="5">
    <source>
        <dbReference type="EMBL" id="KAL2622504.1"/>
    </source>
</evidence>
<dbReference type="Pfam" id="PF14648">
    <property type="entry name" value="FAM91_C"/>
    <property type="match status" value="3"/>
</dbReference>
<dbReference type="InterPro" id="IPR028097">
    <property type="entry name" value="FAM91_C_dom"/>
</dbReference>
<dbReference type="PANTHER" id="PTHR28441">
    <property type="entry name" value="PROTEIN FAM91A1"/>
    <property type="match status" value="1"/>
</dbReference>
<comment type="similarity">
    <text evidence="1">Belongs to the FAM91 family.</text>
</comment>
<evidence type="ECO:0000259" key="3">
    <source>
        <dbReference type="Pfam" id="PF14647"/>
    </source>
</evidence>
<feature type="compositionally biased region" description="Polar residues" evidence="2">
    <location>
        <begin position="319"/>
        <end position="328"/>
    </location>
</feature>
<accession>A0ABD1YAP8</accession>
<organism evidence="5 6">
    <name type="scientific">Riccia fluitans</name>
    <dbReference type="NCBI Taxonomy" id="41844"/>
    <lineage>
        <taxon>Eukaryota</taxon>
        <taxon>Viridiplantae</taxon>
        <taxon>Streptophyta</taxon>
        <taxon>Embryophyta</taxon>
        <taxon>Marchantiophyta</taxon>
        <taxon>Marchantiopsida</taxon>
        <taxon>Marchantiidae</taxon>
        <taxon>Marchantiales</taxon>
        <taxon>Ricciaceae</taxon>
        <taxon>Riccia</taxon>
    </lineage>
</organism>
<reference evidence="5 6" key="1">
    <citation type="submission" date="2024-09" db="EMBL/GenBank/DDBJ databases">
        <title>Chromosome-scale assembly of Riccia fluitans.</title>
        <authorList>
            <person name="Paukszto L."/>
            <person name="Sawicki J."/>
            <person name="Karawczyk K."/>
            <person name="Piernik-Szablinska J."/>
            <person name="Szczecinska M."/>
            <person name="Mazdziarz M."/>
        </authorList>
    </citation>
    <scope>NUCLEOTIDE SEQUENCE [LARGE SCALE GENOMIC DNA]</scope>
    <source>
        <strain evidence="5">Rf_01</strain>
        <tissue evidence="5">Aerial parts of the thallus</tissue>
    </source>
</reference>
<feature type="region of interest" description="Disordered" evidence="2">
    <location>
        <begin position="316"/>
        <end position="344"/>
    </location>
</feature>
<dbReference type="Pfam" id="PF14647">
    <property type="entry name" value="FAM91_N"/>
    <property type="match status" value="1"/>
</dbReference>
<dbReference type="Proteomes" id="UP001605036">
    <property type="component" value="Unassembled WGS sequence"/>
</dbReference>
<sequence length="994" mass="109377">MHRVASQAEEELIVKAILEEAPWEKLPKLLKVFLKSNEEWQRRVKEYCIKKRLKWSDCAARTVCKENEYYEDLMRHLRKNLALFPYHLAEHVCRIMRITAFRYYCDMLYEVMKNERPYDSVPNFSAADALRLTGIGRNEFIDIMNKCKAKKLMWKLNKSIAKDMLPTYPVDFPIEPWWTVNIVNLSIEEFRRLSDEEMVVIDKLNKEEVSQVVELDLDVVRGLLRRGLLWLEVPVYPDDHFQVSTLEGFVSNRDQLYEDPTEELLYAVFVASSEQASVAELAQTLQADLSQLEAAVSLASRLGWAKKVMDPATLLNDLTPGSPNSESTVGYEELGNEKSVPPSPFLEGVSDADGDLARAQAGITRFALIVDANLTSYLMMGSLSPGLKGHAVTLYEAGKLGDSSVAEMCEDLRQVEGNKFEGELQQLADHAFSLRHALECLRSGGYNETTETEPDYDSPEKSVSDFGSFQLGPSAISMESPNRTSTSLDTLDEPSRLCDEQEVSSSAFHDNMSQPGMVSSLSESVSLVSDEINMSTSSATTAESLERMKPRRKRLGRKSRVDILRVESLQGLAAGTIQRVLRRDYHVVVSMIPLLSPPSVVSADGVGPVHFGPPSRAAITPWMKLLLYSVSGSGPVSIALIKGQRLRLLPPPLAGCAKALVWAWDGVGVSGLGGKSEGSLVNGGVLLHCLNALLKYSAVLVQPFPESYLGGNGNVVTKNIPLPLTDSSTLSTESEKDSADETAGGEKPWRSLIRAVEELDLVTSGFIRMIRICGDSDGATGEISWEWAPLSVEFGIPLFDTQLCKEVCEGIVGAELFLSPSLTRHREAMLKLRRKLRDFMSDHQANGPVSKLTYPGGQMQPGERPRLLSLASSKWSASDFLFDPLTSPRSPSPRPLHARRRSEVVNFVGEQNRSPLPPVYEASKAPAAAASSAVPKVELIEDDDGADVPLPGVNLIFDGRQLMPLNIALFLQGRLPVALVAEAAAASEPLIAAA</sequence>
<feature type="domain" description="FAM91 C-terminal" evidence="4">
    <location>
        <begin position="364"/>
        <end position="450"/>
    </location>
</feature>
<dbReference type="InterPro" id="IPR039199">
    <property type="entry name" value="FAM91"/>
</dbReference>
<feature type="domain" description="FAM91 N-terminal" evidence="3">
    <location>
        <begin position="17"/>
        <end position="308"/>
    </location>
</feature>
<evidence type="ECO:0008006" key="7">
    <source>
        <dbReference type="Google" id="ProtNLM"/>
    </source>
</evidence>
<comment type="caution">
    <text evidence="5">The sequence shown here is derived from an EMBL/GenBank/DDBJ whole genome shotgun (WGS) entry which is preliminary data.</text>
</comment>
<feature type="domain" description="FAM91 C-terminal" evidence="4">
    <location>
        <begin position="557"/>
        <end position="736"/>
    </location>
</feature>
<evidence type="ECO:0000256" key="2">
    <source>
        <dbReference type="SAM" id="MobiDB-lite"/>
    </source>
</evidence>
<feature type="domain" description="FAM91 C-terminal" evidence="4">
    <location>
        <begin position="785"/>
        <end position="845"/>
    </location>
</feature>
<dbReference type="InterPro" id="IPR028091">
    <property type="entry name" value="FAM91_N_dom"/>
</dbReference>
<protein>
    <recommendedName>
        <fullName evidence="7">Protein FAM91A1</fullName>
    </recommendedName>
</protein>
<evidence type="ECO:0000256" key="1">
    <source>
        <dbReference type="ARBA" id="ARBA00010319"/>
    </source>
</evidence>
<gene>
    <name evidence="5" type="ORF">R1flu_002709</name>
</gene>
<keyword evidence="6" id="KW-1185">Reference proteome</keyword>
<dbReference type="EMBL" id="JBHFFA010000006">
    <property type="protein sequence ID" value="KAL2622504.1"/>
    <property type="molecule type" value="Genomic_DNA"/>
</dbReference>
<feature type="compositionally biased region" description="Polar residues" evidence="2">
    <location>
        <begin position="477"/>
        <end position="489"/>
    </location>
</feature>
<evidence type="ECO:0000313" key="6">
    <source>
        <dbReference type="Proteomes" id="UP001605036"/>
    </source>
</evidence>
<dbReference type="PANTHER" id="PTHR28441:SF2">
    <property type="entry name" value="PROTEIN FAM91A1"/>
    <property type="match status" value="1"/>
</dbReference>
<name>A0ABD1YAP8_9MARC</name>
<dbReference type="AlphaFoldDB" id="A0ABD1YAP8"/>
<feature type="region of interest" description="Disordered" evidence="2">
    <location>
        <begin position="446"/>
        <end position="495"/>
    </location>
</feature>
<feature type="region of interest" description="Disordered" evidence="2">
    <location>
        <begin position="726"/>
        <end position="746"/>
    </location>
</feature>
<evidence type="ECO:0000259" key="4">
    <source>
        <dbReference type="Pfam" id="PF14648"/>
    </source>
</evidence>
<proteinExistence type="inferred from homology"/>